<gene>
    <name evidence="1" type="ORF">G3446_06840</name>
</gene>
<evidence type="ECO:0000313" key="1">
    <source>
        <dbReference type="EMBL" id="NEV61608.1"/>
    </source>
</evidence>
<dbReference type="RefSeq" id="WP_164452004.1">
    <property type="nucleotide sequence ID" value="NZ_JAAIJQ010000015.1"/>
</dbReference>
<dbReference type="EMBL" id="JAAIJQ010000015">
    <property type="protein sequence ID" value="NEV61608.1"/>
    <property type="molecule type" value="Genomic_DNA"/>
</dbReference>
<sequence>MSQLYITLQAKGGVGKSYVSSILAQYLLEAGVPLRCIDTDTTNPTLLRYQPLRCDYLKLAEEHVVNPRAFDRLVEMLSAADAATHFVVDVGSNGFQPFMAYAVENDLFTVLEGLGVRVVINSVIAGGPDVAETLSSTKAVLEHTRVPTLIWLNAHLGALEHRGRTVAELELFRHFDERILGWITLPKYPAATFGQDVEQMLRQRWTFDEAIERLRLMPQMRIRRVKQDLWSQLDRSLSQEPPILEVAKP</sequence>
<dbReference type="Proteomes" id="UP000483379">
    <property type="component" value="Unassembled WGS sequence"/>
</dbReference>
<proteinExistence type="predicted"/>
<dbReference type="InterPro" id="IPR027417">
    <property type="entry name" value="P-loop_NTPase"/>
</dbReference>
<reference evidence="1 2" key="1">
    <citation type="submission" date="2020-02" db="EMBL/GenBank/DDBJ databases">
        <title>Genome sequences of Thiorhodococcus mannitoliphagus and Thiorhodococcus minor, purple sulfur photosynthetic bacteria in the gammaproteobacterial family, Chromatiaceae.</title>
        <authorList>
            <person name="Aviles F.A."/>
            <person name="Meyer T.E."/>
            <person name="Kyndt J.A."/>
        </authorList>
    </citation>
    <scope>NUCLEOTIDE SEQUENCE [LARGE SCALE GENOMIC DNA]</scope>
    <source>
        <strain evidence="1 2">DSM 11518</strain>
    </source>
</reference>
<dbReference type="AlphaFoldDB" id="A0A6M0JVS1"/>
<dbReference type="SUPFAM" id="SSF52540">
    <property type="entry name" value="P-loop containing nucleoside triphosphate hydrolases"/>
    <property type="match status" value="1"/>
</dbReference>
<evidence type="ECO:0000313" key="2">
    <source>
        <dbReference type="Proteomes" id="UP000483379"/>
    </source>
</evidence>
<protein>
    <submittedName>
        <fullName evidence="1">Conjugal transfer protein TraL</fullName>
    </submittedName>
</protein>
<keyword evidence="2" id="KW-1185">Reference proteome</keyword>
<dbReference type="Gene3D" id="3.40.50.300">
    <property type="entry name" value="P-loop containing nucleotide triphosphate hydrolases"/>
    <property type="match status" value="1"/>
</dbReference>
<accession>A0A6M0JVS1</accession>
<name>A0A6M0JVS1_9GAMM</name>
<comment type="caution">
    <text evidence="1">The sequence shown here is derived from an EMBL/GenBank/DDBJ whole genome shotgun (WGS) entry which is preliminary data.</text>
</comment>
<organism evidence="1 2">
    <name type="scientific">Thiorhodococcus minor</name>
    <dbReference type="NCBI Taxonomy" id="57489"/>
    <lineage>
        <taxon>Bacteria</taxon>
        <taxon>Pseudomonadati</taxon>
        <taxon>Pseudomonadota</taxon>
        <taxon>Gammaproteobacteria</taxon>
        <taxon>Chromatiales</taxon>
        <taxon>Chromatiaceae</taxon>
        <taxon>Thiorhodococcus</taxon>
    </lineage>
</organism>